<name>A0A0A0RL30_9VIRU</name>
<sequence length="118" mass="13348">MPMTEAEKTAYREYYYANREDILERQRVNRERRAGVADAEVEADKRRIRREKAQEKKNKLSLASMIEATPHFKPFLECLRVGGASASQMAFLRQLVDGATATTPEPTHTATGTEETGT</sequence>
<dbReference type="KEGG" id="vg:26131762"/>
<proteinExistence type="predicted"/>
<feature type="region of interest" description="Disordered" evidence="1">
    <location>
        <begin position="97"/>
        <end position="118"/>
    </location>
</feature>
<reference evidence="2 3" key="1">
    <citation type="journal article" date="2014" name="J. Virol.">
        <title>Three novel virophage genomes discovered from Yellowstone Lake metagenomes.</title>
        <authorList>
            <person name="Zhou J."/>
            <person name="Sun D."/>
            <person name="Childers A."/>
            <person name="McDermott T.R."/>
            <person name="Wang Y."/>
            <person name="Liles M.R."/>
        </authorList>
    </citation>
    <scope>NUCLEOTIDE SEQUENCE [LARGE SCALE GENOMIC DNA]</scope>
</reference>
<organism evidence="2 3">
    <name type="scientific">Yellowstone Lake virophage 5</name>
    <dbReference type="NCBI Taxonomy" id="1557033"/>
    <lineage>
        <taxon>Viruses</taxon>
        <taxon>Varidnaviria</taxon>
        <taxon>Bamfordvirae</taxon>
        <taxon>Preplasmiviricota</taxon>
        <taxon>Polisuviricotina</taxon>
        <taxon>Virophaviricetes</taxon>
        <taxon>Priklausovirales</taxon>
        <taxon>Burtonviroviridae</taxon>
        <taxon>Burquivirus</taxon>
        <taxon>Burquivirus flavolapense</taxon>
    </lineage>
</organism>
<dbReference type="GeneID" id="26131762"/>
<feature type="compositionally biased region" description="Low complexity" evidence="1">
    <location>
        <begin position="98"/>
        <end position="118"/>
    </location>
</feature>
<accession>A0A0A0RL30</accession>
<protein>
    <submittedName>
        <fullName evidence="2">Uncharacterized protein</fullName>
    </submittedName>
</protein>
<dbReference type="Proteomes" id="UP000201191">
    <property type="component" value="Segment"/>
</dbReference>
<evidence type="ECO:0000313" key="3">
    <source>
        <dbReference type="Proteomes" id="UP000201191"/>
    </source>
</evidence>
<gene>
    <name evidence="2" type="ORF">YSLV5_ORF17</name>
</gene>
<dbReference type="RefSeq" id="YP_009177800.1">
    <property type="nucleotide sequence ID" value="NC_028269.1"/>
</dbReference>
<evidence type="ECO:0000256" key="1">
    <source>
        <dbReference type="SAM" id="MobiDB-lite"/>
    </source>
</evidence>
<dbReference type="EMBL" id="KM502589">
    <property type="protein sequence ID" value="AIW01875.1"/>
    <property type="molecule type" value="Genomic_DNA"/>
</dbReference>
<keyword evidence="3" id="KW-1185">Reference proteome</keyword>
<evidence type="ECO:0000313" key="2">
    <source>
        <dbReference type="EMBL" id="AIW01875.1"/>
    </source>
</evidence>